<dbReference type="AlphaFoldDB" id="A0AA36A1I9"/>
<proteinExistence type="predicted"/>
<keyword evidence="3" id="KW-1185">Reference proteome</keyword>
<dbReference type="Proteomes" id="UP001177003">
    <property type="component" value="Chromosome 9"/>
</dbReference>
<accession>A0AA36A1I9</accession>
<evidence type="ECO:0000313" key="3">
    <source>
        <dbReference type="Proteomes" id="UP001177003"/>
    </source>
</evidence>
<protein>
    <submittedName>
        <fullName evidence="2">Uncharacterized protein</fullName>
    </submittedName>
</protein>
<name>A0AA36A1I9_LACSI</name>
<dbReference type="EMBL" id="OX465085">
    <property type="protein sequence ID" value="CAI9301537.1"/>
    <property type="molecule type" value="Genomic_DNA"/>
</dbReference>
<reference evidence="2" key="1">
    <citation type="submission" date="2023-04" db="EMBL/GenBank/DDBJ databases">
        <authorList>
            <person name="Vijverberg K."/>
            <person name="Xiong W."/>
            <person name="Schranz E."/>
        </authorList>
    </citation>
    <scope>NUCLEOTIDE SEQUENCE</scope>
</reference>
<feature type="compositionally biased region" description="Low complexity" evidence="1">
    <location>
        <begin position="40"/>
        <end position="62"/>
    </location>
</feature>
<evidence type="ECO:0000256" key="1">
    <source>
        <dbReference type="SAM" id="MobiDB-lite"/>
    </source>
</evidence>
<feature type="region of interest" description="Disordered" evidence="1">
    <location>
        <begin position="26"/>
        <end position="62"/>
    </location>
</feature>
<evidence type="ECO:0000313" key="2">
    <source>
        <dbReference type="EMBL" id="CAI9301537.1"/>
    </source>
</evidence>
<sequence>MASEITEEDDNEDSYFLHNRDAQKEKIRQLIKHQKNHYQSTSSSSSSSSTSTGAASRSSCSSFDQNQSRKLLNLMKKGSTSLRRLFDMEHTSLANHFDYYCCSPETKTIPLWGSDSDDAIHDDPWMGITKISSRFIQQNQELEKHQEHDKKHQEHDKEYKEYQLGNQKLTRKKSFSKFSRFYKFRFRFPFRFRLKPRLRFCSRIWRGKKKA</sequence>
<organism evidence="2 3">
    <name type="scientific">Lactuca saligna</name>
    <name type="common">Willowleaf lettuce</name>
    <dbReference type="NCBI Taxonomy" id="75948"/>
    <lineage>
        <taxon>Eukaryota</taxon>
        <taxon>Viridiplantae</taxon>
        <taxon>Streptophyta</taxon>
        <taxon>Embryophyta</taxon>
        <taxon>Tracheophyta</taxon>
        <taxon>Spermatophyta</taxon>
        <taxon>Magnoliopsida</taxon>
        <taxon>eudicotyledons</taxon>
        <taxon>Gunneridae</taxon>
        <taxon>Pentapetalae</taxon>
        <taxon>asterids</taxon>
        <taxon>campanulids</taxon>
        <taxon>Asterales</taxon>
        <taxon>Asteraceae</taxon>
        <taxon>Cichorioideae</taxon>
        <taxon>Cichorieae</taxon>
        <taxon>Lactucinae</taxon>
        <taxon>Lactuca</taxon>
    </lineage>
</organism>
<gene>
    <name evidence="2" type="ORF">LSALG_LOCUS40082</name>
</gene>